<dbReference type="AlphaFoldDB" id="A0A450XEY8"/>
<dbReference type="Gene3D" id="2.30.110.10">
    <property type="entry name" value="Electron Transport, Fmn-binding Protein, Chain A"/>
    <property type="match status" value="1"/>
</dbReference>
<feature type="domain" description="Flavin reductase like" evidence="5">
    <location>
        <begin position="27"/>
        <end position="175"/>
    </location>
</feature>
<dbReference type="InterPro" id="IPR002563">
    <property type="entry name" value="Flavin_Rdtase-like_dom"/>
</dbReference>
<evidence type="ECO:0000256" key="4">
    <source>
        <dbReference type="ARBA" id="ARBA00038054"/>
    </source>
</evidence>
<dbReference type="SUPFAM" id="SSF50475">
    <property type="entry name" value="FMN-binding split barrel"/>
    <property type="match status" value="1"/>
</dbReference>
<keyword evidence="3" id="KW-0288">FMN</keyword>
<evidence type="ECO:0000256" key="1">
    <source>
        <dbReference type="ARBA" id="ARBA00001917"/>
    </source>
</evidence>
<proteinExistence type="inferred from homology"/>
<dbReference type="PANTHER" id="PTHR33798">
    <property type="entry name" value="FLAVOPROTEIN OXYGENASE"/>
    <property type="match status" value="1"/>
</dbReference>
<sequence>MTPISSAPNSIDFTRLDHSEVNEILTRLVVPRPIGWVLTGDGKGHLNLAPFSSVAPVCNDPPLLVFSAERSGQGVRKTTANNILETQEFVMHLVDRTMLEKAIATALPGDSFPNKLLDAGVVTAPCKRIGLRRIVQCPTAFECRLFRHISVGSDDSGADIFLGRIVAVWERIGVVADTVGALEINAYLVGGARVFVPNPNDSTIDPFVAL</sequence>
<evidence type="ECO:0000259" key="5">
    <source>
        <dbReference type="SMART" id="SM00903"/>
    </source>
</evidence>
<dbReference type="GO" id="GO:0010181">
    <property type="term" value="F:FMN binding"/>
    <property type="evidence" value="ECO:0007669"/>
    <property type="project" value="InterPro"/>
</dbReference>
<reference evidence="6" key="1">
    <citation type="submission" date="2019-02" db="EMBL/GenBank/DDBJ databases">
        <authorList>
            <person name="Gruber-Vodicka R. H."/>
            <person name="Seah K. B. B."/>
        </authorList>
    </citation>
    <scope>NUCLEOTIDE SEQUENCE</scope>
    <source>
        <strain evidence="6">BECK_S426</strain>
    </source>
</reference>
<protein>
    <submittedName>
        <fullName evidence="6">NADH-FMN oxidoreductase RutF, flavin reductase (DIM6/NTAB) family</fullName>
    </submittedName>
</protein>
<dbReference type="PANTHER" id="PTHR33798:SF5">
    <property type="entry name" value="FLAVIN REDUCTASE LIKE DOMAIN-CONTAINING PROTEIN"/>
    <property type="match status" value="1"/>
</dbReference>
<evidence type="ECO:0000256" key="3">
    <source>
        <dbReference type="ARBA" id="ARBA00022643"/>
    </source>
</evidence>
<comment type="cofactor">
    <cofactor evidence="1">
        <name>FMN</name>
        <dbReference type="ChEBI" id="CHEBI:58210"/>
    </cofactor>
</comment>
<evidence type="ECO:0000313" key="6">
    <source>
        <dbReference type="EMBL" id="VFK27814.1"/>
    </source>
</evidence>
<dbReference type="Pfam" id="PF01613">
    <property type="entry name" value="Flavin_Reduct"/>
    <property type="match status" value="1"/>
</dbReference>
<name>A0A450XEY8_9GAMM</name>
<keyword evidence="2" id="KW-0285">Flavoprotein</keyword>
<dbReference type="GO" id="GO:0016646">
    <property type="term" value="F:oxidoreductase activity, acting on the CH-NH group of donors, NAD or NADP as acceptor"/>
    <property type="evidence" value="ECO:0007669"/>
    <property type="project" value="UniProtKB-ARBA"/>
</dbReference>
<evidence type="ECO:0000256" key="2">
    <source>
        <dbReference type="ARBA" id="ARBA00022630"/>
    </source>
</evidence>
<dbReference type="SMART" id="SM00903">
    <property type="entry name" value="Flavin_Reduct"/>
    <property type="match status" value="1"/>
</dbReference>
<gene>
    <name evidence="6" type="ORF">BECKLPF1236C_GA0070990_100533</name>
</gene>
<dbReference type="InterPro" id="IPR012349">
    <property type="entry name" value="Split_barrel_FMN-bd"/>
</dbReference>
<dbReference type="EMBL" id="CAADFP010000053">
    <property type="protein sequence ID" value="VFK27814.1"/>
    <property type="molecule type" value="Genomic_DNA"/>
</dbReference>
<comment type="similarity">
    <text evidence="4">Belongs to the flavoredoxin family.</text>
</comment>
<accession>A0A450XEY8</accession>
<organism evidence="6">
    <name type="scientific">Candidatus Kentrum sp. LPFa</name>
    <dbReference type="NCBI Taxonomy" id="2126335"/>
    <lineage>
        <taxon>Bacteria</taxon>
        <taxon>Pseudomonadati</taxon>
        <taxon>Pseudomonadota</taxon>
        <taxon>Gammaproteobacteria</taxon>
        <taxon>Candidatus Kentrum</taxon>
    </lineage>
</organism>